<evidence type="ECO:0000256" key="1">
    <source>
        <dbReference type="ARBA" id="ARBA00023125"/>
    </source>
</evidence>
<dbReference type="NCBIfam" id="TIGR00103">
    <property type="entry name" value="DNA_YbaB_EbfC"/>
    <property type="match status" value="1"/>
</dbReference>
<keyword evidence="2" id="KW-0963">Cytoplasm</keyword>
<feature type="region of interest" description="Disordered" evidence="3">
    <location>
        <begin position="1"/>
        <end position="24"/>
    </location>
</feature>
<comment type="caution">
    <text evidence="4">The sequence shown here is derived from an EMBL/GenBank/DDBJ whole genome shotgun (WGS) entry which is preliminary data.</text>
</comment>
<dbReference type="InterPro" id="IPR004401">
    <property type="entry name" value="YbaB/EbfC"/>
</dbReference>
<protein>
    <recommendedName>
        <fullName evidence="2">Nucleoid-associated protein ACFQ5M_09390</fullName>
    </recommendedName>
</protein>
<accession>A0ABW4J9E3</accession>
<comment type="subcellular location">
    <subcellularLocation>
        <location evidence="2">Cytoplasm</location>
        <location evidence="2">Nucleoid</location>
    </subcellularLocation>
</comment>
<proteinExistence type="inferred from homology"/>
<comment type="subunit">
    <text evidence="2">Homodimer.</text>
</comment>
<keyword evidence="5" id="KW-1185">Reference proteome</keyword>
<comment type="function">
    <text evidence="2">Binds to DNA and alters its conformation. May be involved in regulation of gene expression, nucleoid organization and DNA protection.</text>
</comment>
<dbReference type="HAMAP" id="MF_00274">
    <property type="entry name" value="DNA_YbaB_EbfC"/>
    <property type="match status" value="1"/>
</dbReference>
<gene>
    <name evidence="4" type="ORF">ACFQ5M_09390</name>
</gene>
<feature type="compositionally biased region" description="Polar residues" evidence="3">
    <location>
        <begin position="7"/>
        <end position="17"/>
    </location>
</feature>
<dbReference type="Proteomes" id="UP001597267">
    <property type="component" value="Unassembled WGS sequence"/>
</dbReference>
<name>A0ABW4J9E3_9LACO</name>
<dbReference type="PANTHER" id="PTHR33449">
    <property type="entry name" value="NUCLEOID-ASSOCIATED PROTEIN YBAB"/>
    <property type="match status" value="1"/>
</dbReference>
<dbReference type="RefSeq" id="WP_125715894.1">
    <property type="nucleotide sequence ID" value="NZ_JBHTOP010000024.1"/>
</dbReference>
<dbReference type="Pfam" id="PF02575">
    <property type="entry name" value="YbaB_DNA_bd"/>
    <property type="match status" value="1"/>
</dbReference>
<dbReference type="InterPro" id="IPR036894">
    <property type="entry name" value="YbaB-like_sf"/>
</dbReference>
<sequence length="103" mass="11367">MRGMPGNMQSMMRQMQKVQKEMGKAQEQLAVTEFTGAAPDDLVKVVVTGDKKVKDIQIDPKAIDPDDPDMLQDLVITAVNAAMTNVDQTTEQTMGKFTKNLPK</sequence>
<evidence type="ECO:0000256" key="2">
    <source>
        <dbReference type="HAMAP-Rule" id="MF_00274"/>
    </source>
</evidence>
<comment type="similarity">
    <text evidence="2">Belongs to the YbaB/EbfC family.</text>
</comment>
<evidence type="ECO:0000313" key="5">
    <source>
        <dbReference type="Proteomes" id="UP001597267"/>
    </source>
</evidence>
<dbReference type="PANTHER" id="PTHR33449:SF1">
    <property type="entry name" value="NUCLEOID-ASSOCIATED PROTEIN YBAB"/>
    <property type="match status" value="1"/>
</dbReference>
<evidence type="ECO:0000256" key="3">
    <source>
        <dbReference type="SAM" id="MobiDB-lite"/>
    </source>
</evidence>
<organism evidence="4 5">
    <name type="scientific">Agrilactobacillus yilanensis</name>
    <dbReference type="NCBI Taxonomy" id="2485997"/>
    <lineage>
        <taxon>Bacteria</taxon>
        <taxon>Bacillati</taxon>
        <taxon>Bacillota</taxon>
        <taxon>Bacilli</taxon>
        <taxon>Lactobacillales</taxon>
        <taxon>Lactobacillaceae</taxon>
        <taxon>Agrilactobacillus</taxon>
    </lineage>
</organism>
<dbReference type="SUPFAM" id="SSF82607">
    <property type="entry name" value="YbaB-like"/>
    <property type="match status" value="1"/>
</dbReference>
<dbReference type="EMBL" id="JBHTOP010000024">
    <property type="protein sequence ID" value="MFD1672309.1"/>
    <property type="molecule type" value="Genomic_DNA"/>
</dbReference>
<keyword evidence="1 2" id="KW-0238">DNA-binding</keyword>
<dbReference type="Gene3D" id="3.30.1310.10">
    <property type="entry name" value="Nucleoid-associated protein YbaB-like domain"/>
    <property type="match status" value="1"/>
</dbReference>
<dbReference type="PIRSF" id="PIRSF004555">
    <property type="entry name" value="UCP004555"/>
    <property type="match status" value="1"/>
</dbReference>
<evidence type="ECO:0000313" key="4">
    <source>
        <dbReference type="EMBL" id="MFD1672309.1"/>
    </source>
</evidence>
<reference evidence="5" key="1">
    <citation type="journal article" date="2019" name="Int. J. Syst. Evol. Microbiol.">
        <title>The Global Catalogue of Microorganisms (GCM) 10K type strain sequencing project: providing services to taxonomists for standard genome sequencing and annotation.</title>
        <authorList>
            <consortium name="The Broad Institute Genomics Platform"/>
            <consortium name="The Broad Institute Genome Sequencing Center for Infectious Disease"/>
            <person name="Wu L."/>
            <person name="Ma J."/>
        </authorList>
    </citation>
    <scope>NUCLEOTIDE SEQUENCE [LARGE SCALE GENOMIC DNA]</scope>
    <source>
        <strain evidence="5">CCM 8896</strain>
    </source>
</reference>